<proteinExistence type="predicted"/>
<dbReference type="GO" id="GO:0006402">
    <property type="term" value="P:mRNA catabolic process"/>
    <property type="evidence" value="ECO:0007669"/>
    <property type="project" value="TreeGrafter"/>
</dbReference>
<gene>
    <name evidence="3" type="ORF">QBC46DRAFT_445215</name>
</gene>
<organism evidence="3 4">
    <name type="scientific">Diplogelasinospora grovesii</name>
    <dbReference type="NCBI Taxonomy" id="303347"/>
    <lineage>
        <taxon>Eukaryota</taxon>
        <taxon>Fungi</taxon>
        <taxon>Dikarya</taxon>
        <taxon>Ascomycota</taxon>
        <taxon>Pezizomycotina</taxon>
        <taxon>Sordariomycetes</taxon>
        <taxon>Sordariomycetidae</taxon>
        <taxon>Sordariales</taxon>
        <taxon>Diplogelasinosporaceae</taxon>
        <taxon>Diplogelasinospora</taxon>
    </lineage>
</organism>
<accession>A0AAN6NHP6</accession>
<dbReference type="Pfam" id="PF25522">
    <property type="entry name" value="OB_cyt-4"/>
    <property type="match status" value="1"/>
</dbReference>
<reference evidence="4" key="1">
    <citation type="journal article" date="2023" name="Mol. Phylogenet. Evol.">
        <title>Genome-scale phylogeny and comparative genomics of the fungal order Sordariales.</title>
        <authorList>
            <person name="Hensen N."/>
            <person name="Bonometti L."/>
            <person name="Westerberg I."/>
            <person name="Brannstrom I.O."/>
            <person name="Guillou S."/>
            <person name="Cros-Aarteil S."/>
            <person name="Calhoun S."/>
            <person name="Haridas S."/>
            <person name="Kuo A."/>
            <person name="Mondo S."/>
            <person name="Pangilinan J."/>
            <person name="Riley R."/>
            <person name="LaButti K."/>
            <person name="Andreopoulos B."/>
            <person name="Lipzen A."/>
            <person name="Chen C."/>
            <person name="Yan M."/>
            <person name="Daum C."/>
            <person name="Ng V."/>
            <person name="Clum A."/>
            <person name="Steindorff A."/>
            <person name="Ohm R.A."/>
            <person name="Martin F."/>
            <person name="Silar P."/>
            <person name="Natvig D.O."/>
            <person name="Lalanne C."/>
            <person name="Gautier V."/>
            <person name="Ament-Velasquez S.L."/>
            <person name="Kruys A."/>
            <person name="Hutchinson M.I."/>
            <person name="Powell A.J."/>
            <person name="Barry K."/>
            <person name="Miller A.N."/>
            <person name="Grigoriev I.V."/>
            <person name="Debuchy R."/>
            <person name="Gladieux P."/>
            <person name="Hiltunen Thoren M."/>
            <person name="Johannesson H."/>
        </authorList>
    </citation>
    <scope>NUCLEOTIDE SEQUENCE [LARGE SCALE GENOMIC DNA]</scope>
    <source>
        <strain evidence="4">CBS 340.73</strain>
    </source>
</reference>
<evidence type="ECO:0000313" key="4">
    <source>
        <dbReference type="Proteomes" id="UP001303473"/>
    </source>
</evidence>
<feature type="domain" description="RNB" evidence="2">
    <location>
        <begin position="530"/>
        <end position="884"/>
    </location>
</feature>
<dbReference type="PANTHER" id="PTHR23355:SF65">
    <property type="entry name" value="EXORIBONUCLEASE CYT-4, PUTATIVE (AFU_ORTHOLOGUE AFUA_7G01550)-RELATED"/>
    <property type="match status" value="1"/>
</dbReference>
<feature type="compositionally biased region" description="Polar residues" evidence="1">
    <location>
        <begin position="56"/>
        <end position="70"/>
    </location>
</feature>
<comment type="caution">
    <text evidence="3">The sequence shown here is derived from an EMBL/GenBank/DDBJ whole genome shotgun (WGS) entry which is preliminary data.</text>
</comment>
<feature type="region of interest" description="Disordered" evidence="1">
    <location>
        <begin position="398"/>
        <end position="422"/>
    </location>
</feature>
<evidence type="ECO:0000313" key="3">
    <source>
        <dbReference type="EMBL" id="KAK3945296.1"/>
    </source>
</evidence>
<feature type="region of interest" description="Disordered" evidence="1">
    <location>
        <begin position="670"/>
        <end position="694"/>
    </location>
</feature>
<keyword evidence="4" id="KW-1185">Reference proteome</keyword>
<dbReference type="PANTHER" id="PTHR23355">
    <property type="entry name" value="RIBONUCLEASE"/>
    <property type="match status" value="1"/>
</dbReference>
<dbReference type="SMART" id="SM00955">
    <property type="entry name" value="RNB"/>
    <property type="match status" value="1"/>
</dbReference>
<dbReference type="Pfam" id="PF00773">
    <property type="entry name" value="RNB"/>
    <property type="match status" value="1"/>
</dbReference>
<dbReference type="Pfam" id="PF23216">
    <property type="entry name" value="WHD_CYT4"/>
    <property type="match status" value="1"/>
</dbReference>
<feature type="region of interest" description="Disordered" evidence="1">
    <location>
        <begin position="95"/>
        <end position="114"/>
    </location>
</feature>
<dbReference type="GO" id="GO:0000932">
    <property type="term" value="C:P-body"/>
    <property type="evidence" value="ECO:0007669"/>
    <property type="project" value="TreeGrafter"/>
</dbReference>
<dbReference type="InterPro" id="IPR001900">
    <property type="entry name" value="RNase_II/R"/>
</dbReference>
<sequence>MLRSTTSTYVCWRCLSRRQSAPNALPRNPQRHAVRLVGHKGSGSLPRILQRGMATVQHSGEQRSPSNQSPEDIEIRAGSTRSDIRSRLRAWEAENPSPVPLVTRDSPQPNSPVNSMTANQNAHSFLLDVNVEDNDAQAFFDGDGVVDLRSATSGLQVGDLVEVSAASWRIQLFAICLGNYNGYDHFYTNTGKWFASHGFRTRFVLKNFVKDPSELQPLIDALPTTTGASEVLDQLMDLRAGISRDIGASLIRKMLEFEDAARHVHQSYVTKLNQAADILADEEEQLMSLSEITEELLPRSLKKNSETYPPAALYAVHTVLCLDDVAFRPVEASGRHQSYLFAVRSRSDIQDVKGMESLVRNFYEAPGGVSKKARGDHELRKTPFGGFILRAQKAIDNSRKRRKWSPHGMIGPSQKDTSPASPDWTDTDLFIVNFMQQWAAADKFSRASRFHWVGSAVLRAVSRYTDTEYLDSVVGWTFLQEIGWITPWDLHARHTLRLPGVQLDRRGGLSPWKQDSQQVKLEPDMLASLRRDFAGGTVYCIDWEGAEDIDDGISLEKGDREGEYWIHVHVADPASRIKPGSWLAERAARLSQTSYCTGHHERMFKDDLIRDAFSLAPNRPSLTFSAKVNEAGQVLDQKITPAVVRDVVYITPQAVSAVCGNQDIMSVENPRQDDFEVGTAPATTAEPDRKMTKPEELAEHQVADLKILSRLTKGIHGIRLQKGAMPIYPARPRAEVSLEPVQVTETAHGFLHCTGDPYIKVTYESGSGDNLVSSAMQLAGQVAAKWCHDRGIPIPYRVQTLAAQNADALRTYTKEHLYPAMLAGKRPSDEHLRIVRTLAGGHDISTTAGPNFTMGVDMYTKSTSPLRRYCDLLVHWQIEAALLEEARRGRPLAAASAESSEASFLPFSKAELDQRVIPLLRARERHAKLLDNLDGNTEWILQALVRAWKFGEQPGAAKLPETFKFTVDGTIDKVAVRGRIDWFDRSARIVPDGLNGVARMADMKPGDVYEVELADVNVYMKRILVKVLKKVE</sequence>
<dbReference type="InterPro" id="IPR057912">
    <property type="entry name" value="OB_CYT4_C"/>
</dbReference>
<dbReference type="InterPro" id="IPR012340">
    <property type="entry name" value="NA-bd_OB-fold"/>
</dbReference>
<evidence type="ECO:0000256" key="1">
    <source>
        <dbReference type="SAM" id="MobiDB-lite"/>
    </source>
</evidence>
<name>A0AAN6NHP6_9PEZI</name>
<dbReference type="SUPFAM" id="SSF50249">
    <property type="entry name" value="Nucleic acid-binding proteins"/>
    <property type="match status" value="1"/>
</dbReference>
<protein>
    <submittedName>
        <fullName evidence="3">Mitochondrial protein cyt-4</fullName>
    </submittedName>
</protein>
<dbReference type="Proteomes" id="UP001303473">
    <property type="component" value="Unassembled WGS sequence"/>
</dbReference>
<evidence type="ECO:0000259" key="2">
    <source>
        <dbReference type="SMART" id="SM00955"/>
    </source>
</evidence>
<dbReference type="GO" id="GO:0003723">
    <property type="term" value="F:RNA binding"/>
    <property type="evidence" value="ECO:0007669"/>
    <property type="project" value="InterPro"/>
</dbReference>
<dbReference type="InterPro" id="IPR050180">
    <property type="entry name" value="RNR_Ribonuclease"/>
</dbReference>
<feature type="region of interest" description="Disordered" evidence="1">
    <location>
        <begin position="54"/>
        <end position="81"/>
    </location>
</feature>
<dbReference type="EMBL" id="MU853755">
    <property type="protein sequence ID" value="KAK3945296.1"/>
    <property type="molecule type" value="Genomic_DNA"/>
</dbReference>
<dbReference type="GO" id="GO:0000175">
    <property type="term" value="F:3'-5'-RNA exonuclease activity"/>
    <property type="evidence" value="ECO:0007669"/>
    <property type="project" value="TreeGrafter"/>
</dbReference>
<dbReference type="Pfam" id="PF23214">
    <property type="entry name" value="SH3_CYT4"/>
    <property type="match status" value="1"/>
</dbReference>
<dbReference type="AlphaFoldDB" id="A0AAN6NHP6"/>
<dbReference type="InterPro" id="IPR056624">
    <property type="entry name" value="WH_CYT4"/>
</dbReference>
<dbReference type="InterPro" id="IPR056625">
    <property type="entry name" value="SH3_CYT4"/>
</dbReference>
<feature type="compositionally biased region" description="Polar residues" evidence="1">
    <location>
        <begin position="105"/>
        <end position="114"/>
    </location>
</feature>